<dbReference type="AlphaFoldDB" id="A0A3E4UV23"/>
<dbReference type="InterPro" id="IPR043504">
    <property type="entry name" value="Peptidase_S1_PA_chymotrypsin"/>
</dbReference>
<protein>
    <submittedName>
        <fullName evidence="2">Serine protease</fullName>
    </submittedName>
</protein>
<dbReference type="GO" id="GO:0008233">
    <property type="term" value="F:peptidase activity"/>
    <property type="evidence" value="ECO:0007669"/>
    <property type="project" value="UniProtKB-KW"/>
</dbReference>
<keyword evidence="2" id="KW-0645">Protease</keyword>
<dbReference type="EMBL" id="QSIR01000004">
    <property type="protein sequence ID" value="RHD08053.1"/>
    <property type="molecule type" value="Genomic_DNA"/>
</dbReference>
<dbReference type="InterPro" id="IPR009003">
    <property type="entry name" value="Peptidase_S1_PA"/>
</dbReference>
<dbReference type="EMBL" id="QSSX01000076">
    <property type="protein sequence ID" value="RGM16874.1"/>
    <property type="molecule type" value="Genomic_DNA"/>
</dbReference>
<dbReference type="Gene3D" id="2.40.10.10">
    <property type="entry name" value="Trypsin-like serine proteases"/>
    <property type="match status" value="2"/>
</dbReference>
<evidence type="ECO:0000313" key="5">
    <source>
        <dbReference type="Proteomes" id="UP000284472"/>
    </source>
</evidence>
<gene>
    <name evidence="3" type="ORF">DW812_04200</name>
    <name evidence="2" type="ORF">DXC31_16805</name>
    <name evidence="1" type="ORF">LIQ08_10825</name>
</gene>
<keyword evidence="2" id="KW-0378">Hydrolase</keyword>
<evidence type="ECO:0000313" key="1">
    <source>
        <dbReference type="EMBL" id="MCB5619641.1"/>
    </source>
</evidence>
<reference evidence="4 5" key="1">
    <citation type="submission" date="2018-08" db="EMBL/GenBank/DDBJ databases">
        <title>A genome reference for cultivated species of the human gut microbiota.</title>
        <authorList>
            <person name="Zou Y."/>
            <person name="Xue W."/>
            <person name="Luo G."/>
        </authorList>
    </citation>
    <scope>NUCLEOTIDE SEQUENCE [LARGE SCALE GENOMIC DNA]</scope>
    <source>
        <strain evidence="3 5">AM32-6</strain>
        <strain evidence="2 4">TF01-20-2</strain>
    </source>
</reference>
<name>A0A3E4UV23_MEDGN</name>
<dbReference type="Pfam" id="PF13365">
    <property type="entry name" value="Trypsin_2"/>
    <property type="match status" value="1"/>
</dbReference>
<dbReference type="GO" id="GO:0006508">
    <property type="term" value="P:proteolysis"/>
    <property type="evidence" value="ECO:0007669"/>
    <property type="project" value="UniProtKB-KW"/>
</dbReference>
<organism evidence="2 4">
    <name type="scientific">Mediterraneibacter gnavus</name>
    <name type="common">Ruminococcus gnavus</name>
    <dbReference type="NCBI Taxonomy" id="33038"/>
    <lineage>
        <taxon>Bacteria</taxon>
        <taxon>Bacillati</taxon>
        <taxon>Bacillota</taxon>
        <taxon>Clostridia</taxon>
        <taxon>Lachnospirales</taxon>
        <taxon>Lachnospiraceae</taxon>
        <taxon>Mediterraneibacter</taxon>
    </lineage>
</organism>
<reference evidence="1" key="2">
    <citation type="submission" date="2021-10" db="EMBL/GenBank/DDBJ databases">
        <title>Collection of gut derived symbiotic bacterial strains cultured from healthy donors.</title>
        <authorList>
            <person name="Lin H."/>
            <person name="Littmann E."/>
            <person name="Claire K."/>
            <person name="Pamer E."/>
        </authorList>
    </citation>
    <scope>NUCLEOTIDE SEQUENCE</scope>
    <source>
        <strain evidence="1">MSK.23.18</strain>
    </source>
</reference>
<dbReference type="RefSeq" id="WP_118043686.1">
    <property type="nucleotide sequence ID" value="NZ_JAAIQY010000015.1"/>
</dbReference>
<dbReference type="Proteomes" id="UP001297370">
    <property type="component" value="Unassembled WGS sequence"/>
</dbReference>
<accession>A0A3E4UV23</accession>
<dbReference type="EMBL" id="JAJBOM010000014">
    <property type="protein sequence ID" value="MCB5619641.1"/>
    <property type="molecule type" value="Genomic_DNA"/>
</dbReference>
<dbReference type="Proteomes" id="UP000284472">
    <property type="component" value="Unassembled WGS sequence"/>
</dbReference>
<dbReference type="Proteomes" id="UP000260808">
    <property type="component" value="Unassembled WGS sequence"/>
</dbReference>
<sequence>MFFTDISYVVHPVGRITPNGITLLGTAFFINKPGLLATAAHVVDNNDNGLVIIMNKVNSIQDYQDTSDTQVNCIPAKIKEINPLYDVCLLEIPQKTQSTFTLSSTDSVHVGENISLFGYPHCDHGRMVLTQQNTSVGAKILIDSSRIKAKNIVLNIQSRPGQSGSPIVIPESRSIAAMLIGSYAPAGTHGGISIGGIDPQTLHQTTHAISATYIKEMTE</sequence>
<proteinExistence type="predicted"/>
<evidence type="ECO:0000313" key="2">
    <source>
        <dbReference type="EMBL" id="RGM16874.1"/>
    </source>
</evidence>
<dbReference type="SUPFAM" id="SSF50494">
    <property type="entry name" value="Trypsin-like serine proteases"/>
    <property type="match status" value="1"/>
</dbReference>
<comment type="caution">
    <text evidence="2">The sequence shown here is derived from an EMBL/GenBank/DDBJ whole genome shotgun (WGS) entry which is preliminary data.</text>
</comment>
<evidence type="ECO:0000313" key="3">
    <source>
        <dbReference type="EMBL" id="RHD08053.1"/>
    </source>
</evidence>
<evidence type="ECO:0000313" key="4">
    <source>
        <dbReference type="Proteomes" id="UP000260808"/>
    </source>
</evidence>